<dbReference type="Gene3D" id="3.30.1380.10">
    <property type="match status" value="1"/>
</dbReference>
<dbReference type="AlphaFoldDB" id="A0A073IYQ4"/>
<sequence>MTIKKLLTIAALGVLVASCGGARDISGSKARKPDLPTIGELAGPLANVEAKKLFGTKSSNSLQNPAPFGSYAKGCLAGAEQLPETGPTWQAMRLSRGRNWGHPELIDMVKKLSQFAAQQPGWNGLYVGDLSQPRGGPMLTGHRSHQIGLDADIWMLPPTSLSLTRKQRENISSISTRRAKGAYVNDAWTRSHHQIIKAAAKDPRTERIFVFPGAKVQMCADEKGDRGYLRKIRPWYGHHYHFHIRLACPKGATGCRNQNPPPAGDGCDDARQWQANILNPPKAKPQPKPAKPATPRKARRELVLADLPAQCKAVLDSQ</sequence>
<keyword evidence="4" id="KW-0574">Periplasm</keyword>
<gene>
    <name evidence="11" type="ORF">DSW25_00880</name>
</gene>
<dbReference type="PROSITE" id="PS51257">
    <property type="entry name" value="PROKAR_LIPOPROTEIN"/>
    <property type="match status" value="1"/>
</dbReference>
<keyword evidence="3 10" id="KW-0732">Signal</keyword>
<keyword evidence="2" id="KW-0479">Metal-binding</keyword>
<dbReference type="GO" id="GO:0046872">
    <property type="term" value="F:metal ion binding"/>
    <property type="evidence" value="ECO:0007669"/>
    <property type="project" value="UniProtKB-KW"/>
</dbReference>
<evidence type="ECO:0000256" key="7">
    <source>
        <dbReference type="ARBA" id="ARBA00023049"/>
    </source>
</evidence>
<dbReference type="NCBIfam" id="NF006947">
    <property type="entry name" value="PRK09429.1"/>
    <property type="match status" value="1"/>
</dbReference>
<reference evidence="11 12" key="1">
    <citation type="submission" date="2014-01" db="EMBL/GenBank/DDBJ databases">
        <title>Sulfitobacter donghicola JCM 14565 Genome Sequencing.</title>
        <authorList>
            <person name="Lai Q."/>
            <person name="Hong Z."/>
        </authorList>
    </citation>
    <scope>NUCLEOTIDE SEQUENCE [LARGE SCALE GENOMIC DNA]</scope>
    <source>
        <strain evidence="11 12">JCM 14565</strain>
    </source>
</reference>
<evidence type="ECO:0000256" key="10">
    <source>
        <dbReference type="SAM" id="SignalP"/>
    </source>
</evidence>
<evidence type="ECO:0000256" key="3">
    <source>
        <dbReference type="ARBA" id="ARBA00022729"/>
    </source>
</evidence>
<evidence type="ECO:0000256" key="5">
    <source>
        <dbReference type="ARBA" id="ARBA00022801"/>
    </source>
</evidence>
<keyword evidence="5" id="KW-0378">Hydrolase</keyword>
<keyword evidence="6" id="KW-0862">Zinc</keyword>
<dbReference type="OrthoDB" id="1467367at2"/>
<evidence type="ECO:0000256" key="1">
    <source>
        <dbReference type="ARBA" id="ARBA00022670"/>
    </source>
</evidence>
<evidence type="ECO:0000256" key="8">
    <source>
        <dbReference type="PIRSR" id="PIRSR018455-2"/>
    </source>
</evidence>
<name>A0A073IYQ4_9RHOB</name>
<dbReference type="Pfam" id="PF03411">
    <property type="entry name" value="Peptidase_M74"/>
    <property type="match status" value="1"/>
</dbReference>
<accession>A0A073IYQ4</accession>
<keyword evidence="12" id="KW-1185">Reference proteome</keyword>
<dbReference type="GO" id="GO:0030288">
    <property type="term" value="C:outer membrane-bounded periplasmic space"/>
    <property type="evidence" value="ECO:0007669"/>
    <property type="project" value="InterPro"/>
</dbReference>
<evidence type="ECO:0000256" key="9">
    <source>
        <dbReference type="SAM" id="MobiDB-lite"/>
    </source>
</evidence>
<feature type="region of interest" description="Disordered" evidence="9">
    <location>
        <begin position="278"/>
        <end position="299"/>
    </location>
</feature>
<dbReference type="SUPFAM" id="SSF55166">
    <property type="entry name" value="Hedgehog/DD-peptidase"/>
    <property type="match status" value="1"/>
</dbReference>
<evidence type="ECO:0000256" key="6">
    <source>
        <dbReference type="ARBA" id="ARBA00022833"/>
    </source>
</evidence>
<dbReference type="GO" id="GO:0006508">
    <property type="term" value="P:proteolysis"/>
    <property type="evidence" value="ECO:0007669"/>
    <property type="project" value="UniProtKB-KW"/>
</dbReference>
<feature type="disulfide bond" evidence="8">
    <location>
        <begin position="219"/>
        <end position="267"/>
    </location>
</feature>
<dbReference type="STRING" id="1300350.Z948_1466"/>
<keyword evidence="1" id="KW-0645">Protease</keyword>
<organism evidence="11 12">
    <name type="scientific">Sulfitobacter donghicola DSW-25 = KCTC 12864 = JCM 14565</name>
    <dbReference type="NCBI Taxonomy" id="1300350"/>
    <lineage>
        <taxon>Bacteria</taxon>
        <taxon>Pseudomonadati</taxon>
        <taxon>Pseudomonadota</taxon>
        <taxon>Alphaproteobacteria</taxon>
        <taxon>Rhodobacterales</taxon>
        <taxon>Roseobacteraceae</taxon>
        <taxon>Sulfitobacter</taxon>
    </lineage>
</organism>
<proteinExistence type="predicted"/>
<feature type="chain" id="PRO_5001691626" evidence="10">
    <location>
        <begin position="23"/>
        <end position="318"/>
    </location>
</feature>
<protein>
    <submittedName>
        <fullName evidence="11">Peptidase</fullName>
    </submittedName>
</protein>
<dbReference type="GO" id="GO:0008237">
    <property type="term" value="F:metallopeptidase activity"/>
    <property type="evidence" value="ECO:0007669"/>
    <property type="project" value="UniProtKB-KW"/>
</dbReference>
<keyword evidence="8" id="KW-1015">Disulfide bond</keyword>
<comment type="caution">
    <text evidence="11">The sequence shown here is derived from an EMBL/GenBank/DDBJ whole genome shotgun (WGS) entry which is preliminary data.</text>
</comment>
<evidence type="ECO:0000313" key="12">
    <source>
        <dbReference type="Proteomes" id="UP000027734"/>
    </source>
</evidence>
<dbReference type="InterPro" id="IPR005073">
    <property type="entry name" value="Peptidase_M74"/>
</dbReference>
<dbReference type="PIRSF" id="PIRSF018455">
    <property type="entry name" value="MepA"/>
    <property type="match status" value="1"/>
</dbReference>
<evidence type="ECO:0000256" key="2">
    <source>
        <dbReference type="ARBA" id="ARBA00022723"/>
    </source>
</evidence>
<dbReference type="GO" id="GO:0004252">
    <property type="term" value="F:serine-type endopeptidase activity"/>
    <property type="evidence" value="ECO:0007669"/>
    <property type="project" value="InterPro"/>
</dbReference>
<keyword evidence="7" id="KW-0482">Metalloprotease</keyword>
<dbReference type="EMBL" id="JAMC01000001">
    <property type="protein sequence ID" value="KEJ90502.1"/>
    <property type="molecule type" value="Genomic_DNA"/>
</dbReference>
<feature type="signal peptide" evidence="10">
    <location>
        <begin position="1"/>
        <end position="22"/>
    </location>
</feature>
<evidence type="ECO:0000313" key="11">
    <source>
        <dbReference type="EMBL" id="KEJ90502.1"/>
    </source>
</evidence>
<dbReference type="Proteomes" id="UP000027734">
    <property type="component" value="Unassembled WGS sequence"/>
</dbReference>
<dbReference type="eggNOG" id="COG3770">
    <property type="taxonomic scope" value="Bacteria"/>
</dbReference>
<dbReference type="RefSeq" id="WP_025058875.1">
    <property type="nucleotide sequence ID" value="NZ_JAMC01000001.1"/>
</dbReference>
<evidence type="ECO:0000256" key="4">
    <source>
        <dbReference type="ARBA" id="ARBA00022764"/>
    </source>
</evidence>
<feature type="disulfide bond" evidence="8">
    <location>
        <begin position="248"/>
        <end position="255"/>
    </location>
</feature>
<dbReference type="InterPro" id="IPR009045">
    <property type="entry name" value="Zn_M74/Hedgehog-like"/>
</dbReference>
<feature type="compositionally biased region" description="Pro residues" evidence="9">
    <location>
        <begin position="282"/>
        <end position="292"/>
    </location>
</feature>